<organism evidence="5 6">
    <name type="scientific">Saccharothrix australiensis</name>
    <dbReference type="NCBI Taxonomy" id="2072"/>
    <lineage>
        <taxon>Bacteria</taxon>
        <taxon>Bacillati</taxon>
        <taxon>Actinomycetota</taxon>
        <taxon>Actinomycetes</taxon>
        <taxon>Pseudonocardiales</taxon>
        <taxon>Pseudonocardiaceae</taxon>
        <taxon>Saccharothrix</taxon>
    </lineage>
</organism>
<dbReference type="GO" id="GO:0008168">
    <property type="term" value="F:methyltransferase activity"/>
    <property type="evidence" value="ECO:0007669"/>
    <property type="project" value="UniProtKB-KW"/>
</dbReference>
<evidence type="ECO:0000313" key="6">
    <source>
        <dbReference type="Proteomes" id="UP000282084"/>
    </source>
</evidence>
<reference evidence="5 6" key="1">
    <citation type="submission" date="2018-10" db="EMBL/GenBank/DDBJ databases">
        <title>Sequencing the genomes of 1000 actinobacteria strains.</title>
        <authorList>
            <person name="Klenk H.-P."/>
        </authorList>
    </citation>
    <scope>NUCLEOTIDE SEQUENCE [LARGE SCALE GENOMIC DNA]</scope>
    <source>
        <strain evidence="5 6">DSM 43800</strain>
    </source>
</reference>
<dbReference type="OrthoDB" id="9811589at2"/>
<protein>
    <submittedName>
        <fullName evidence="5">Methyltransferase family protein</fullName>
    </submittedName>
</protein>
<evidence type="ECO:0000256" key="3">
    <source>
        <dbReference type="ARBA" id="ARBA00022691"/>
    </source>
</evidence>
<dbReference type="PANTHER" id="PTHR43464">
    <property type="entry name" value="METHYLTRANSFERASE"/>
    <property type="match status" value="1"/>
</dbReference>
<sequence length="242" mass="26351">MPDAIFAHPRLAAIYDAFDGERGDLTAYLDIADELGADRVLDVGCGTGSLAILLADSGREVVAVDPAGASLAVARSKDRAGRITWVHGEVAAVPSRDVDLAVMTGNVAQVFLTDHDWAQALRGIRAALRPGGHLVFETRRPERRAWEEWAADEARLTLDVPGTGPVEQRREVTAVDLPFVSFRHTYRFLADGAVVTSDSTLRFRGRAEVEASLTAAGYRVRDVRDAPDRPGREFVFIAQRTT</sequence>
<dbReference type="Proteomes" id="UP000282084">
    <property type="component" value="Unassembled WGS sequence"/>
</dbReference>
<comment type="caution">
    <text evidence="5">The sequence shown here is derived from an EMBL/GenBank/DDBJ whole genome shotgun (WGS) entry which is preliminary data.</text>
</comment>
<proteinExistence type="predicted"/>
<dbReference type="InterPro" id="IPR029063">
    <property type="entry name" value="SAM-dependent_MTases_sf"/>
</dbReference>
<dbReference type="SUPFAM" id="SSF53335">
    <property type="entry name" value="S-adenosyl-L-methionine-dependent methyltransferases"/>
    <property type="match status" value="1"/>
</dbReference>
<accession>A0A495W0H6</accession>
<evidence type="ECO:0000313" key="5">
    <source>
        <dbReference type="EMBL" id="RKT54195.1"/>
    </source>
</evidence>
<keyword evidence="1 5" id="KW-0489">Methyltransferase</keyword>
<evidence type="ECO:0000256" key="1">
    <source>
        <dbReference type="ARBA" id="ARBA00022603"/>
    </source>
</evidence>
<keyword evidence="6" id="KW-1185">Reference proteome</keyword>
<feature type="domain" description="Methyltransferase" evidence="4">
    <location>
        <begin position="40"/>
        <end position="132"/>
    </location>
</feature>
<dbReference type="InterPro" id="IPR041698">
    <property type="entry name" value="Methyltransf_25"/>
</dbReference>
<dbReference type="RefSeq" id="WP_121005591.1">
    <property type="nucleotide sequence ID" value="NZ_RBXO01000001.1"/>
</dbReference>
<name>A0A495W0H6_9PSEU</name>
<dbReference type="Gene3D" id="3.40.50.150">
    <property type="entry name" value="Vaccinia Virus protein VP39"/>
    <property type="match status" value="1"/>
</dbReference>
<gene>
    <name evidence="5" type="ORF">C8E97_2809</name>
</gene>
<keyword evidence="2 5" id="KW-0808">Transferase</keyword>
<dbReference type="GO" id="GO:0032259">
    <property type="term" value="P:methylation"/>
    <property type="evidence" value="ECO:0007669"/>
    <property type="project" value="UniProtKB-KW"/>
</dbReference>
<dbReference type="Pfam" id="PF13649">
    <property type="entry name" value="Methyltransf_25"/>
    <property type="match status" value="1"/>
</dbReference>
<dbReference type="EMBL" id="RBXO01000001">
    <property type="protein sequence ID" value="RKT54195.1"/>
    <property type="molecule type" value="Genomic_DNA"/>
</dbReference>
<dbReference type="PANTHER" id="PTHR43464:SF19">
    <property type="entry name" value="UBIQUINONE BIOSYNTHESIS O-METHYLTRANSFERASE, MITOCHONDRIAL"/>
    <property type="match status" value="1"/>
</dbReference>
<dbReference type="CDD" id="cd02440">
    <property type="entry name" value="AdoMet_MTases"/>
    <property type="match status" value="1"/>
</dbReference>
<evidence type="ECO:0000256" key="2">
    <source>
        <dbReference type="ARBA" id="ARBA00022679"/>
    </source>
</evidence>
<evidence type="ECO:0000259" key="4">
    <source>
        <dbReference type="Pfam" id="PF13649"/>
    </source>
</evidence>
<keyword evidence="3" id="KW-0949">S-adenosyl-L-methionine</keyword>
<dbReference type="AlphaFoldDB" id="A0A495W0H6"/>